<dbReference type="FunFam" id="3.40.50.20:FF:000010">
    <property type="entry name" value="Propionyl-CoA carboxylase subunit alpha"/>
    <property type="match status" value="1"/>
</dbReference>
<accession>D7G756</accession>
<dbReference type="InterPro" id="IPR016185">
    <property type="entry name" value="PreATP-grasp_dom_sf"/>
</dbReference>
<dbReference type="EMBL" id="FN649727">
    <property type="protein sequence ID" value="CBJ25749.1"/>
    <property type="molecule type" value="Genomic_DNA"/>
</dbReference>
<dbReference type="Pfam" id="PF02785">
    <property type="entry name" value="Biotin_carb_C"/>
    <property type="match status" value="1"/>
</dbReference>
<dbReference type="SMART" id="SM00878">
    <property type="entry name" value="Biotin_carb_C"/>
    <property type="match status" value="1"/>
</dbReference>
<dbReference type="OrthoDB" id="196847at2759"/>
<feature type="region of interest" description="Disordered" evidence="7">
    <location>
        <begin position="415"/>
        <end position="436"/>
    </location>
</feature>
<dbReference type="PROSITE" id="PS50979">
    <property type="entry name" value="BC"/>
    <property type="match status" value="1"/>
</dbReference>
<evidence type="ECO:0000256" key="1">
    <source>
        <dbReference type="ARBA" id="ARBA00001953"/>
    </source>
</evidence>
<dbReference type="eggNOG" id="KOG0238">
    <property type="taxonomic scope" value="Eukaryota"/>
</dbReference>
<dbReference type="GO" id="GO:0005739">
    <property type="term" value="C:mitochondrion"/>
    <property type="evidence" value="ECO:0007669"/>
    <property type="project" value="TreeGrafter"/>
</dbReference>
<dbReference type="PROSITE" id="PS50975">
    <property type="entry name" value="ATP_GRASP"/>
    <property type="match status" value="1"/>
</dbReference>
<dbReference type="InterPro" id="IPR011764">
    <property type="entry name" value="Biotin_carboxylation_dom"/>
</dbReference>
<dbReference type="AlphaFoldDB" id="D7G756"/>
<reference evidence="10 11" key="1">
    <citation type="journal article" date="2010" name="Nature">
        <title>The Ectocarpus genome and the independent evolution of multicellularity in brown algae.</title>
        <authorList>
            <person name="Cock J.M."/>
            <person name="Sterck L."/>
            <person name="Rouze P."/>
            <person name="Scornet D."/>
            <person name="Allen A.E."/>
            <person name="Amoutzias G."/>
            <person name="Anthouard V."/>
            <person name="Artiguenave F."/>
            <person name="Aury J.M."/>
            <person name="Badger J.H."/>
            <person name="Beszteri B."/>
            <person name="Billiau K."/>
            <person name="Bonnet E."/>
            <person name="Bothwell J.H."/>
            <person name="Bowler C."/>
            <person name="Boyen C."/>
            <person name="Brownlee C."/>
            <person name="Carrano C.J."/>
            <person name="Charrier B."/>
            <person name="Cho G.Y."/>
            <person name="Coelho S.M."/>
            <person name="Collen J."/>
            <person name="Corre E."/>
            <person name="Da Silva C."/>
            <person name="Delage L."/>
            <person name="Delaroque N."/>
            <person name="Dittami S.M."/>
            <person name="Doulbeau S."/>
            <person name="Elias M."/>
            <person name="Farnham G."/>
            <person name="Gachon C.M."/>
            <person name="Gschloessl B."/>
            <person name="Heesch S."/>
            <person name="Jabbari K."/>
            <person name="Jubin C."/>
            <person name="Kawai H."/>
            <person name="Kimura K."/>
            <person name="Kloareg B."/>
            <person name="Kupper F.C."/>
            <person name="Lang D."/>
            <person name="Le Bail A."/>
            <person name="Leblanc C."/>
            <person name="Lerouge P."/>
            <person name="Lohr M."/>
            <person name="Lopez P.J."/>
            <person name="Martens C."/>
            <person name="Maumus F."/>
            <person name="Michel G."/>
            <person name="Miranda-Saavedra D."/>
            <person name="Morales J."/>
            <person name="Moreau H."/>
            <person name="Motomura T."/>
            <person name="Nagasato C."/>
            <person name="Napoli C.A."/>
            <person name="Nelson D.R."/>
            <person name="Nyvall-Collen P."/>
            <person name="Peters A.F."/>
            <person name="Pommier C."/>
            <person name="Potin P."/>
            <person name="Poulain J."/>
            <person name="Quesneville H."/>
            <person name="Read B."/>
            <person name="Rensing S.A."/>
            <person name="Ritter A."/>
            <person name="Rousvoal S."/>
            <person name="Samanta M."/>
            <person name="Samson G."/>
            <person name="Schroeder D.C."/>
            <person name="Segurens B."/>
            <person name="Strittmatter M."/>
            <person name="Tonon T."/>
            <person name="Tregear J.W."/>
            <person name="Valentin K."/>
            <person name="von Dassow P."/>
            <person name="Yamagishi T."/>
            <person name="Van de Peer Y."/>
            <person name="Wincker P."/>
        </authorList>
    </citation>
    <scope>NUCLEOTIDE SEQUENCE [LARGE SCALE GENOMIC DNA]</scope>
    <source>
        <strain evidence="11">Ec32 / CCAP1310/4</strain>
    </source>
</reference>
<evidence type="ECO:0000256" key="7">
    <source>
        <dbReference type="SAM" id="MobiDB-lite"/>
    </source>
</evidence>
<organism evidence="10 11">
    <name type="scientific">Ectocarpus siliculosus</name>
    <name type="common">Brown alga</name>
    <name type="synonym">Conferva siliculosa</name>
    <dbReference type="NCBI Taxonomy" id="2880"/>
    <lineage>
        <taxon>Eukaryota</taxon>
        <taxon>Sar</taxon>
        <taxon>Stramenopiles</taxon>
        <taxon>Ochrophyta</taxon>
        <taxon>PX clade</taxon>
        <taxon>Phaeophyceae</taxon>
        <taxon>Ectocarpales</taxon>
        <taxon>Ectocarpaceae</taxon>
        <taxon>Ectocarpus</taxon>
    </lineage>
</organism>
<keyword evidence="11" id="KW-1185">Reference proteome</keyword>
<dbReference type="PROSITE" id="PS00867">
    <property type="entry name" value="CPSASE_2"/>
    <property type="match status" value="1"/>
</dbReference>
<dbReference type="SUPFAM" id="SSF56059">
    <property type="entry name" value="Glutathione synthetase ATP-binding domain-like"/>
    <property type="match status" value="1"/>
</dbReference>
<dbReference type="InterPro" id="IPR005481">
    <property type="entry name" value="BC-like_N"/>
</dbReference>
<feature type="domain" description="Biotin carboxylation" evidence="9">
    <location>
        <begin position="53"/>
        <end position="517"/>
    </location>
</feature>
<evidence type="ECO:0000259" key="8">
    <source>
        <dbReference type="PROSITE" id="PS50975"/>
    </source>
</evidence>
<dbReference type="FunFam" id="3.30.470.20:FF:000028">
    <property type="entry name" value="Methylcrotonoyl-CoA carboxylase subunit alpha, mitochondrial"/>
    <property type="match status" value="1"/>
</dbReference>
<keyword evidence="2 10" id="KW-0436">Ligase</keyword>
<evidence type="ECO:0000313" key="11">
    <source>
        <dbReference type="Proteomes" id="UP000002630"/>
    </source>
</evidence>
<dbReference type="InterPro" id="IPR011761">
    <property type="entry name" value="ATP-grasp"/>
</dbReference>
<dbReference type="SUPFAM" id="SSF52440">
    <property type="entry name" value="PreATP-grasp domain"/>
    <property type="match status" value="1"/>
</dbReference>
<evidence type="ECO:0000313" key="10">
    <source>
        <dbReference type="EMBL" id="CBJ25749.1"/>
    </source>
</evidence>
<evidence type="ECO:0000256" key="2">
    <source>
        <dbReference type="ARBA" id="ARBA00022598"/>
    </source>
</evidence>
<dbReference type="PROSITE" id="PS00866">
    <property type="entry name" value="CPSASE_1"/>
    <property type="match status" value="1"/>
</dbReference>
<dbReference type="InterPro" id="IPR005482">
    <property type="entry name" value="Biotin_COase_C"/>
</dbReference>
<dbReference type="GO" id="GO:0046872">
    <property type="term" value="F:metal ion binding"/>
    <property type="evidence" value="ECO:0007669"/>
    <property type="project" value="InterPro"/>
</dbReference>
<dbReference type="Proteomes" id="UP000002630">
    <property type="component" value="Linkage Group LG02"/>
</dbReference>
<dbReference type="GO" id="GO:0005524">
    <property type="term" value="F:ATP binding"/>
    <property type="evidence" value="ECO:0007669"/>
    <property type="project" value="UniProtKB-UniRule"/>
</dbReference>
<dbReference type="Pfam" id="PF00289">
    <property type="entry name" value="Biotin_carb_N"/>
    <property type="match status" value="1"/>
</dbReference>
<feature type="domain" description="ATP-grasp" evidence="8">
    <location>
        <begin position="172"/>
        <end position="369"/>
    </location>
</feature>
<dbReference type="Gene3D" id="3.30.470.20">
    <property type="entry name" value="ATP-grasp fold, B domain"/>
    <property type="match status" value="1"/>
</dbReference>
<dbReference type="PANTHER" id="PTHR18866:SF33">
    <property type="entry name" value="METHYLCROTONOYL-COA CARBOXYLASE SUBUNIT ALPHA, MITOCHONDRIAL-RELATED"/>
    <property type="match status" value="1"/>
</dbReference>
<keyword evidence="5" id="KW-0092">Biotin</keyword>
<proteinExistence type="predicted"/>
<dbReference type="GO" id="GO:0004658">
    <property type="term" value="F:propionyl-CoA carboxylase activity"/>
    <property type="evidence" value="ECO:0007669"/>
    <property type="project" value="UniProtKB-EC"/>
</dbReference>
<dbReference type="OMA" id="KGDAWSI"/>
<evidence type="ECO:0000256" key="5">
    <source>
        <dbReference type="ARBA" id="ARBA00023267"/>
    </source>
</evidence>
<keyword evidence="4 6" id="KW-0067">ATP-binding</keyword>
<dbReference type="InParanoid" id="D7G756"/>
<dbReference type="EMBL" id="FN649035">
    <property type="protein sequence ID" value="CBJ25749.1"/>
    <property type="molecule type" value="Genomic_DNA"/>
</dbReference>
<gene>
    <name evidence="10" type="ORF">Esi_0008_0217</name>
</gene>
<dbReference type="PANTHER" id="PTHR18866">
    <property type="entry name" value="CARBOXYLASE:PYRUVATE/ACETYL-COA/PROPIONYL-COA CARBOXYLASE"/>
    <property type="match status" value="1"/>
</dbReference>
<dbReference type="InterPro" id="IPR005479">
    <property type="entry name" value="CPAse_ATP-bd"/>
</dbReference>
<evidence type="ECO:0000256" key="4">
    <source>
        <dbReference type="ARBA" id="ARBA00022840"/>
    </source>
</evidence>
<protein>
    <submittedName>
        <fullName evidence="10">Propionyl-CoA carboxylase, alpha subunit</fullName>
        <ecNumber evidence="10">6.4.1.3</ecNumber>
    </submittedName>
</protein>
<evidence type="ECO:0000259" key="9">
    <source>
        <dbReference type="PROSITE" id="PS50979"/>
    </source>
</evidence>
<dbReference type="InterPro" id="IPR050856">
    <property type="entry name" value="Biotin_carboxylase_complex"/>
</dbReference>
<dbReference type="FunFam" id="3.30.1490.20:FF:000003">
    <property type="entry name" value="acetyl-CoA carboxylase isoform X1"/>
    <property type="match status" value="1"/>
</dbReference>
<dbReference type="SUPFAM" id="SSF51246">
    <property type="entry name" value="Rudiment single hybrid motif"/>
    <property type="match status" value="1"/>
</dbReference>
<dbReference type="InterPro" id="IPR011054">
    <property type="entry name" value="Rudment_hybrid_motif"/>
</dbReference>
<dbReference type="EC" id="6.4.1.3" evidence="10"/>
<evidence type="ECO:0000256" key="3">
    <source>
        <dbReference type="ARBA" id="ARBA00022741"/>
    </source>
</evidence>
<evidence type="ECO:0000256" key="6">
    <source>
        <dbReference type="PROSITE-ProRule" id="PRU00409"/>
    </source>
</evidence>
<dbReference type="STRING" id="2880.D7G756"/>
<comment type="cofactor">
    <cofactor evidence="1">
        <name>biotin</name>
        <dbReference type="ChEBI" id="CHEBI:57586"/>
    </cofactor>
</comment>
<keyword evidence="3 6" id="KW-0547">Nucleotide-binding</keyword>
<name>D7G756_ECTSI</name>
<sequence length="596" mass="64103">MITIARCQLRGAKFPTNARFPASRRQAWPTTRRAVAAAAAGRDFPGHDHGQPPFDKILIANRGEIACRVMATARRMGVRTVAVFSDADDQAPHVRMAGEAVCIGPPEALKSYLDADKILDAALRTGAQAIHPGYGFLSENASFAEACEQAGIAFVGPPSGAIESMGDKIESKKIAAEAGVHTIPGFKGIIESGDEAVRIAEEIGYPVMIKASAGGGGKGMRIAYDAEDARSGFERSTAEAISSFGDGRMLVEKYIEDGHHIEIQVLADSHGNVAAFPERECSVQRRNQKVLEESPSCLITPEVRAAMQEQAIMLSKATGYRSAGTVEMICASDLSFYFLEMNTRLQVEHPVTECVTDVDLVEQMLNIAAGRPMSDHLIKQPHVPFYRHAIEARVYAEDPFRKFLPSTGPLVTYREPRVTADGDGGDAEGGGGGADGVRVDSGVVEGSEVSMFYDPMISKLIAYGETREVALGRLGSALDEYVIQGLGHNVPFLRDVVRNKDFADGEYSTSFIDKHYPEGFTGVVLSGDEEVKLAAVAAAVRWVCRDVEASVGPSPDVTRPLEECMVTLGGYGGRVFKAYGGRAGVECWVSVDQGYR</sequence>
<dbReference type="Pfam" id="PF02786">
    <property type="entry name" value="CPSase_L_D2"/>
    <property type="match status" value="1"/>
</dbReference>